<evidence type="ECO:0000256" key="3">
    <source>
        <dbReference type="ARBA" id="ARBA00022475"/>
    </source>
</evidence>
<dbReference type="GO" id="GO:0043252">
    <property type="term" value="P:sodium-independent organic anion transport"/>
    <property type="evidence" value="ECO:0007669"/>
    <property type="project" value="TreeGrafter"/>
</dbReference>
<evidence type="ECO:0000259" key="10">
    <source>
        <dbReference type="PROSITE" id="PS51465"/>
    </source>
</evidence>
<evidence type="ECO:0000313" key="11">
    <source>
        <dbReference type="EMBL" id="OXA52219.1"/>
    </source>
</evidence>
<keyword evidence="3" id="KW-1003">Cell membrane</keyword>
<evidence type="ECO:0000256" key="6">
    <source>
        <dbReference type="ARBA" id="ARBA00023136"/>
    </source>
</evidence>
<sequence length="788" mass="86637">MWMDVIQEGDQEEPDALRSDDEDTVYDRNSEFRRNPFADEVPTERRGMLDERDTRCGVWSWRPEFLQHFATPNAFIGVFIVTGVLNGACWSYFTSSISTMEKRLQISSETTGALLAGSELMQVMISIALSYFVIKSKRMKFITLGASLWALSCYVLASHQMFFGSGKYALSMTRLQNEEPSVTSGVDAGLENNQTDRVMSSVQLCLRDVEYVNKSDVYDCPLGEGSSFPVTFVLLSQLLSGTGTMFFLSSGGPYVEDIVMPNQLPILFGITLSLRLIGPFLGYIFGSVFLRIFISTVSTPAITEYDPRWMGAWWLGWLVFAILTTIAAVTLGIFPSQMAREVLKKRSMTTDTGPPLLSLNSAALQFNSAELKIANTLPVSHNFMKTFLVFFNNNLNLYITLSTIFHIFVGIGYWTFFPKFLEVVFHEPAAQASVMTACVTVTFNAAGLLISGVAISKVLPGAEQVSFWNAMATVVQILVLIIITQFGCDSGDLVFSRDSSTAVTAGVTVPGLTTPIAFSETTMLTSTENLLNGSDLTTESTEWSTTQMITTTTVRNKRLVYLHSSNCSAGCDCKLGPMMPLCDESSGRTFYSPCHAGCQSVNYDGNETVFNDCSCVSEGAVVKNGFCEGHGGCRAGLVTTLILTAIAQFLGGTVVIGKMLIFYRSMESEGRSLVISLGILIVSIFAMIPGPIIFGTVVDSACHIWEQTCRGNFGHCWHYNNKILRYGFNLTAAGFLLCGGIFDVLLWRKVKVKDVRLYDGEIDHIPKPSAGQEFEDMPRARISSSAYT</sequence>
<dbReference type="OrthoDB" id="5062115at2759"/>
<feature type="transmembrane region" description="Helical" evidence="9">
    <location>
        <begin position="267"/>
        <end position="294"/>
    </location>
</feature>
<dbReference type="PANTHER" id="PTHR11388:SF76">
    <property type="entry name" value="SOLUTE CARRIER ORGANIC ANION TRANSPORTER FAMILY MEMBER"/>
    <property type="match status" value="1"/>
</dbReference>
<dbReference type="AlphaFoldDB" id="A0A226E460"/>
<comment type="similarity">
    <text evidence="2">Belongs to the organo anion transporter (TC 2.A.60) family.</text>
</comment>
<feature type="transmembrane region" description="Helical" evidence="9">
    <location>
        <begin position="637"/>
        <end position="661"/>
    </location>
</feature>
<comment type="subcellular location">
    <subcellularLocation>
        <location evidence="1">Cell membrane</location>
        <topology evidence="1">Multi-pass membrane protein</topology>
    </subcellularLocation>
</comment>
<feature type="region of interest" description="Disordered" evidence="8">
    <location>
        <begin position="1"/>
        <end position="22"/>
    </location>
</feature>
<dbReference type="InterPro" id="IPR004156">
    <property type="entry name" value="OATP"/>
</dbReference>
<dbReference type="PANTHER" id="PTHR11388">
    <property type="entry name" value="ORGANIC ANION TRANSPORTER"/>
    <property type="match status" value="1"/>
</dbReference>
<dbReference type="InterPro" id="IPR002350">
    <property type="entry name" value="Kazal_dom"/>
</dbReference>
<dbReference type="Gene3D" id="1.20.1250.20">
    <property type="entry name" value="MFS general substrate transporter like domains"/>
    <property type="match status" value="1"/>
</dbReference>
<evidence type="ECO:0000256" key="9">
    <source>
        <dbReference type="SAM" id="Phobius"/>
    </source>
</evidence>
<keyword evidence="6 9" id="KW-0472">Membrane</keyword>
<accession>A0A226E460</accession>
<feature type="transmembrane region" description="Helical" evidence="9">
    <location>
        <begin position="113"/>
        <end position="134"/>
    </location>
</feature>
<dbReference type="InterPro" id="IPR036259">
    <property type="entry name" value="MFS_trans_sf"/>
</dbReference>
<keyword evidence="12" id="KW-1185">Reference proteome</keyword>
<gene>
    <name evidence="11" type="ORF">Fcan01_12925</name>
</gene>
<keyword evidence="5 9" id="KW-1133">Transmembrane helix</keyword>
<dbReference type="PROSITE" id="PS51465">
    <property type="entry name" value="KAZAL_2"/>
    <property type="match status" value="1"/>
</dbReference>
<evidence type="ECO:0000256" key="8">
    <source>
        <dbReference type="SAM" id="MobiDB-lite"/>
    </source>
</evidence>
<reference evidence="11 12" key="1">
    <citation type="submission" date="2015-12" db="EMBL/GenBank/DDBJ databases">
        <title>The genome of Folsomia candida.</title>
        <authorList>
            <person name="Faddeeva A."/>
            <person name="Derks M.F."/>
            <person name="Anvar Y."/>
            <person name="Smit S."/>
            <person name="Van Straalen N."/>
            <person name="Roelofs D."/>
        </authorList>
    </citation>
    <scope>NUCLEOTIDE SEQUENCE [LARGE SCALE GENOMIC DNA]</scope>
    <source>
        <strain evidence="11 12">VU population</strain>
        <tissue evidence="11">Whole body</tissue>
    </source>
</reference>
<name>A0A226E460_FOLCA</name>
<evidence type="ECO:0000256" key="5">
    <source>
        <dbReference type="ARBA" id="ARBA00022989"/>
    </source>
</evidence>
<dbReference type="Pfam" id="PF03137">
    <property type="entry name" value="OATP"/>
    <property type="match status" value="1"/>
</dbReference>
<evidence type="ECO:0000256" key="1">
    <source>
        <dbReference type="ARBA" id="ARBA00004651"/>
    </source>
</evidence>
<evidence type="ECO:0000256" key="7">
    <source>
        <dbReference type="ARBA" id="ARBA00023157"/>
    </source>
</evidence>
<protein>
    <submittedName>
        <fullName evidence="11">Solute carrier organic anion transporter family member 2A1</fullName>
    </submittedName>
</protein>
<dbReference type="Proteomes" id="UP000198287">
    <property type="component" value="Unassembled WGS sequence"/>
</dbReference>
<evidence type="ECO:0000256" key="2">
    <source>
        <dbReference type="ARBA" id="ARBA00009657"/>
    </source>
</evidence>
<dbReference type="OMA" id="WVIHRTR"/>
<feature type="transmembrane region" description="Helical" evidence="9">
    <location>
        <begin position="467"/>
        <end position="487"/>
    </location>
</feature>
<comment type="caution">
    <text evidence="11">The sequence shown here is derived from an EMBL/GenBank/DDBJ whole genome shotgun (WGS) entry which is preliminary data.</text>
</comment>
<feature type="transmembrane region" description="Helical" evidence="9">
    <location>
        <begin position="395"/>
        <end position="414"/>
    </location>
</feature>
<feature type="transmembrane region" description="Helical" evidence="9">
    <location>
        <begin position="434"/>
        <end position="455"/>
    </location>
</feature>
<feature type="transmembrane region" description="Helical" evidence="9">
    <location>
        <begin position="673"/>
        <end position="694"/>
    </location>
</feature>
<feature type="transmembrane region" description="Helical" evidence="9">
    <location>
        <begin position="74"/>
        <end position="93"/>
    </location>
</feature>
<feature type="transmembrane region" description="Helical" evidence="9">
    <location>
        <begin position="232"/>
        <end position="255"/>
    </location>
</feature>
<keyword evidence="4 9" id="KW-0812">Transmembrane</keyword>
<keyword evidence="7" id="KW-1015">Disulfide bond</keyword>
<dbReference type="SUPFAM" id="SSF103473">
    <property type="entry name" value="MFS general substrate transporter"/>
    <property type="match status" value="2"/>
</dbReference>
<feature type="transmembrane region" description="Helical" evidence="9">
    <location>
        <begin position="726"/>
        <end position="747"/>
    </location>
</feature>
<evidence type="ECO:0000256" key="4">
    <source>
        <dbReference type="ARBA" id="ARBA00022692"/>
    </source>
</evidence>
<dbReference type="GO" id="GO:0016323">
    <property type="term" value="C:basolateral plasma membrane"/>
    <property type="evidence" value="ECO:0007669"/>
    <property type="project" value="TreeGrafter"/>
</dbReference>
<feature type="transmembrane region" description="Helical" evidence="9">
    <location>
        <begin position="141"/>
        <end position="162"/>
    </location>
</feature>
<feature type="transmembrane region" description="Helical" evidence="9">
    <location>
        <begin position="314"/>
        <end position="334"/>
    </location>
</feature>
<dbReference type="GO" id="GO:0015347">
    <property type="term" value="F:sodium-independent organic anion transmembrane transporter activity"/>
    <property type="evidence" value="ECO:0007669"/>
    <property type="project" value="TreeGrafter"/>
</dbReference>
<feature type="domain" description="Kazal-like" evidence="10">
    <location>
        <begin position="561"/>
        <end position="617"/>
    </location>
</feature>
<dbReference type="EMBL" id="LNIX01000007">
    <property type="protein sequence ID" value="OXA52219.1"/>
    <property type="molecule type" value="Genomic_DNA"/>
</dbReference>
<organism evidence="11 12">
    <name type="scientific">Folsomia candida</name>
    <name type="common">Springtail</name>
    <dbReference type="NCBI Taxonomy" id="158441"/>
    <lineage>
        <taxon>Eukaryota</taxon>
        <taxon>Metazoa</taxon>
        <taxon>Ecdysozoa</taxon>
        <taxon>Arthropoda</taxon>
        <taxon>Hexapoda</taxon>
        <taxon>Collembola</taxon>
        <taxon>Entomobryomorpha</taxon>
        <taxon>Isotomoidea</taxon>
        <taxon>Isotomidae</taxon>
        <taxon>Proisotominae</taxon>
        <taxon>Folsomia</taxon>
    </lineage>
</organism>
<proteinExistence type="inferred from homology"/>
<dbReference type="CDD" id="cd17336">
    <property type="entry name" value="MFS_SLCO_OATP"/>
    <property type="match status" value="1"/>
</dbReference>
<evidence type="ECO:0000313" key="12">
    <source>
        <dbReference type="Proteomes" id="UP000198287"/>
    </source>
</evidence>